<dbReference type="Gene3D" id="3.30.1370.60">
    <property type="entry name" value="Hypothetical oxidoreductase yiak, domain 2"/>
    <property type="match status" value="1"/>
</dbReference>
<proteinExistence type="inferred from homology"/>
<dbReference type="Gene3D" id="1.10.1530.10">
    <property type="match status" value="1"/>
</dbReference>
<dbReference type="Proteomes" id="UP000276301">
    <property type="component" value="Unassembled WGS sequence"/>
</dbReference>
<dbReference type="InterPro" id="IPR043143">
    <property type="entry name" value="Mal/L-sulf/L-lact_DH-like_NADP"/>
</dbReference>
<comment type="caution">
    <text evidence="3">The sequence shown here is derived from an EMBL/GenBank/DDBJ whole genome shotgun (WGS) entry which is preliminary data.</text>
</comment>
<evidence type="ECO:0000313" key="4">
    <source>
        <dbReference type="Proteomes" id="UP000276301"/>
    </source>
</evidence>
<keyword evidence="2" id="KW-0560">Oxidoreductase</keyword>
<dbReference type="RefSeq" id="WP_121586358.1">
    <property type="nucleotide sequence ID" value="NZ_RCHT01000004.1"/>
</dbReference>
<dbReference type="GO" id="GO:0016491">
    <property type="term" value="F:oxidoreductase activity"/>
    <property type="evidence" value="ECO:0007669"/>
    <property type="project" value="UniProtKB-KW"/>
</dbReference>
<evidence type="ECO:0000256" key="2">
    <source>
        <dbReference type="ARBA" id="ARBA00023002"/>
    </source>
</evidence>
<comment type="similarity">
    <text evidence="1">Belongs to the LDH2/MDH2 oxidoreductase family.</text>
</comment>
<dbReference type="InterPro" id="IPR003767">
    <property type="entry name" value="Malate/L-lactate_DH-like"/>
</dbReference>
<dbReference type="PANTHER" id="PTHR11091">
    <property type="entry name" value="OXIDOREDUCTASE-RELATED"/>
    <property type="match status" value="1"/>
</dbReference>
<evidence type="ECO:0000313" key="3">
    <source>
        <dbReference type="EMBL" id="RLL13123.1"/>
    </source>
</evidence>
<gene>
    <name evidence="3" type="ORF">D4A47_04050</name>
</gene>
<dbReference type="SUPFAM" id="SSF89733">
    <property type="entry name" value="L-sulfolactate dehydrogenase-like"/>
    <property type="match status" value="1"/>
</dbReference>
<protein>
    <submittedName>
        <fullName evidence="3">Ldh family oxidoreductase</fullName>
    </submittedName>
</protein>
<sequence>MADNRFSYEGMKALSETVFRRYGYSEEEAREITDVLLTADLFGIESHGCQRMTLYTNGITKIGRIKRDRKPEVVRETPVSALIDAHEYIGQVAAMMATRLAIEKAKKTGVGIVCVKNSNHYGIAGYYARMIAQEHLLGVSMTNTEAIMIPTNGRQALLGTNPIAVGMPAEPYPFLFDAATTVVPRGKVEVYAKKGLEIPADWAMDSEGKTSTLPRRVLDDIGKKQGGGILPLGGAREQFGSHKGYGFGMLVEIMTGILAGGVTSDEIRKRFDCDRCSHFFLAVDYGMFGDREETERRLSAYLNKLRESQTAQGAPCVYTHGQKEMLACEENLRRGIYLNDKTLEEITALCRELGLPPETYLIPVPQEAPEG</sequence>
<organism evidence="3 4">
    <name type="scientific">Anaerotruncus massiliensis</name>
    <name type="common">ex Liu et al. 2021</name>
    <dbReference type="NCBI Taxonomy" id="2321404"/>
    <lineage>
        <taxon>Bacteria</taxon>
        <taxon>Bacillati</taxon>
        <taxon>Bacillota</taxon>
        <taxon>Clostridia</taxon>
        <taxon>Eubacteriales</taxon>
        <taxon>Oscillospiraceae</taxon>
        <taxon>Anaerotruncus</taxon>
    </lineage>
</organism>
<dbReference type="EMBL" id="RCHT01000004">
    <property type="protein sequence ID" value="RLL13123.1"/>
    <property type="molecule type" value="Genomic_DNA"/>
</dbReference>
<evidence type="ECO:0000256" key="1">
    <source>
        <dbReference type="ARBA" id="ARBA00006056"/>
    </source>
</evidence>
<keyword evidence="4" id="KW-1185">Reference proteome</keyword>
<accession>A0A498CS19</accession>
<dbReference type="InterPro" id="IPR036111">
    <property type="entry name" value="Mal/L-sulfo/L-lacto_DH-like_sf"/>
</dbReference>
<dbReference type="Pfam" id="PF02615">
    <property type="entry name" value="Ldh_2"/>
    <property type="match status" value="1"/>
</dbReference>
<dbReference type="AlphaFoldDB" id="A0A498CS19"/>
<dbReference type="PANTHER" id="PTHR11091:SF0">
    <property type="entry name" value="MALATE DEHYDROGENASE"/>
    <property type="match status" value="1"/>
</dbReference>
<name>A0A498CS19_9FIRM</name>
<reference evidence="3 4" key="1">
    <citation type="submission" date="2018-10" db="EMBL/GenBank/DDBJ databases">
        <title>Anaerotruncus faecis sp. nov., isolated from human feces.</title>
        <authorList>
            <person name="Wang Y.-J."/>
        </authorList>
    </citation>
    <scope>NUCLEOTIDE SEQUENCE [LARGE SCALE GENOMIC DNA]</scope>
    <source>
        <strain evidence="3 4">22A2-44</strain>
    </source>
</reference>
<dbReference type="InterPro" id="IPR043144">
    <property type="entry name" value="Mal/L-sulf/L-lact_DH-like_ah"/>
</dbReference>